<reference evidence="1" key="1">
    <citation type="submission" date="2022-10" db="EMBL/GenBank/DDBJ databases">
        <authorList>
            <person name="Mo P."/>
        </authorList>
    </citation>
    <scope>NUCLEOTIDE SEQUENCE</scope>
    <source>
        <strain evidence="1">HUAS 13-4</strain>
        <plasmid evidence="1">punmamed2</plasmid>
    </source>
</reference>
<keyword evidence="2" id="KW-1185">Reference proteome</keyword>
<sequence>MTSEPLVVEFDDPIEARVRLPGLGGEIQGALVAVEVRPSGDCWIRVRAQMWKRWRTQLTVGAPSVEGIGPEMTDIWAPCESVLVESGREPEVAEIVRRAEAAA</sequence>
<evidence type="ECO:0000313" key="2">
    <source>
        <dbReference type="Proteomes" id="UP001061298"/>
    </source>
</evidence>
<evidence type="ECO:0000313" key="1">
    <source>
        <dbReference type="EMBL" id="UXY25021.1"/>
    </source>
</evidence>
<name>A0ABY6EE80_9ACTN</name>
<organism evidence="1 2">
    <name type="scientific">Streptomyces cynarae</name>
    <dbReference type="NCBI Taxonomy" id="2981134"/>
    <lineage>
        <taxon>Bacteria</taxon>
        <taxon>Bacillati</taxon>
        <taxon>Actinomycetota</taxon>
        <taxon>Actinomycetes</taxon>
        <taxon>Kitasatosporales</taxon>
        <taxon>Streptomycetaceae</taxon>
        <taxon>Streptomyces</taxon>
    </lineage>
</organism>
<dbReference type="RefSeq" id="WP_263235303.1">
    <property type="nucleotide sequence ID" value="NZ_CP106794.1"/>
</dbReference>
<accession>A0ABY6EE80</accession>
<proteinExistence type="predicted"/>
<geneLocation type="plasmid" evidence="1 2">
    <name>punmamed2</name>
</geneLocation>
<protein>
    <submittedName>
        <fullName evidence="1">5-carboxymethyl-2-hydroxymuconate Delta-isomerase</fullName>
    </submittedName>
</protein>
<gene>
    <name evidence="1" type="ORF">N8I84_42095</name>
</gene>
<keyword evidence="1" id="KW-0614">Plasmid</keyword>
<dbReference type="EMBL" id="CP106794">
    <property type="protein sequence ID" value="UXY25021.1"/>
    <property type="molecule type" value="Genomic_DNA"/>
</dbReference>
<dbReference type="Proteomes" id="UP001061298">
    <property type="component" value="Plasmid punmamed2"/>
</dbReference>